<name>A0ABT0IVU1_9HYPH</name>
<gene>
    <name evidence="2" type="ORF">M0654_18685</name>
</gene>
<protein>
    <submittedName>
        <fullName evidence="2">MOSC domain-containing protein</fullName>
    </submittedName>
</protein>
<dbReference type="PANTHER" id="PTHR30212:SF2">
    <property type="entry name" value="PROTEIN YIIM"/>
    <property type="match status" value="1"/>
</dbReference>
<dbReference type="RefSeq" id="WP_248684379.1">
    <property type="nucleotide sequence ID" value="NZ_JALPRY010000023.1"/>
</dbReference>
<dbReference type="InterPro" id="IPR011037">
    <property type="entry name" value="Pyrv_Knase-like_insert_dom_sf"/>
</dbReference>
<organism evidence="2 3">
    <name type="scientific">Neorhizobium turbinariae</name>
    <dbReference type="NCBI Taxonomy" id="2937795"/>
    <lineage>
        <taxon>Bacteria</taxon>
        <taxon>Pseudomonadati</taxon>
        <taxon>Pseudomonadota</taxon>
        <taxon>Alphaproteobacteria</taxon>
        <taxon>Hyphomicrobiales</taxon>
        <taxon>Rhizobiaceae</taxon>
        <taxon>Rhizobium/Agrobacterium group</taxon>
        <taxon>Neorhizobium</taxon>
    </lineage>
</organism>
<sequence length="203" mass="21807">MKLVAVCLGHAEKLPGKSYKTGIYKMPVSAPVMVDRLGLVGDAVCNSKHHGGEDQAILLEGSLTLDWWAAELGDDVLPGTFGENLVVEGLDNRDVAVGDRFHLSEVVLEATCARSPCNTLAARMGDPKFLKAYTQAARPGIYCRVIQTGMVAAGDPVRYEPVAGDRVGIAEMLAALGRRLSPAEKDRFLAAPIGSRWRQKFSA</sequence>
<evidence type="ECO:0000259" key="1">
    <source>
        <dbReference type="PROSITE" id="PS51340"/>
    </source>
</evidence>
<evidence type="ECO:0000313" key="2">
    <source>
        <dbReference type="EMBL" id="MCK8782010.1"/>
    </source>
</evidence>
<dbReference type="PANTHER" id="PTHR30212">
    <property type="entry name" value="PROTEIN YIIM"/>
    <property type="match status" value="1"/>
</dbReference>
<keyword evidence="3" id="KW-1185">Reference proteome</keyword>
<dbReference type="EMBL" id="JALPRY010000023">
    <property type="protein sequence ID" value="MCK8782010.1"/>
    <property type="molecule type" value="Genomic_DNA"/>
</dbReference>
<proteinExistence type="predicted"/>
<dbReference type="InterPro" id="IPR005302">
    <property type="entry name" value="MoCF_Sase_C"/>
</dbReference>
<dbReference type="Proteomes" id="UP001202827">
    <property type="component" value="Unassembled WGS sequence"/>
</dbReference>
<dbReference type="InterPro" id="IPR052353">
    <property type="entry name" value="Benzoxazolinone_Detox_Enz"/>
</dbReference>
<evidence type="ECO:0000313" key="3">
    <source>
        <dbReference type="Proteomes" id="UP001202827"/>
    </source>
</evidence>
<dbReference type="PROSITE" id="PS51340">
    <property type="entry name" value="MOSC"/>
    <property type="match status" value="1"/>
</dbReference>
<reference evidence="2 3" key="1">
    <citation type="submission" date="2022-04" db="EMBL/GenBank/DDBJ databases">
        <title>Rhizobium coralii sp. nov., isolated from coral Turbinaria peltata.</title>
        <authorList>
            <person name="Sun H."/>
        </authorList>
    </citation>
    <scope>NUCLEOTIDE SEQUENCE [LARGE SCALE GENOMIC DNA]</scope>
    <source>
        <strain evidence="2 3">NTR19</strain>
    </source>
</reference>
<dbReference type="SUPFAM" id="SSF50800">
    <property type="entry name" value="PK beta-barrel domain-like"/>
    <property type="match status" value="1"/>
</dbReference>
<dbReference type="Pfam" id="PF03473">
    <property type="entry name" value="MOSC"/>
    <property type="match status" value="1"/>
</dbReference>
<accession>A0ABT0IVU1</accession>
<comment type="caution">
    <text evidence="2">The sequence shown here is derived from an EMBL/GenBank/DDBJ whole genome shotgun (WGS) entry which is preliminary data.</text>
</comment>
<dbReference type="Gene3D" id="2.40.33.20">
    <property type="entry name" value="PK beta-barrel domain-like"/>
    <property type="match status" value="1"/>
</dbReference>
<feature type="domain" description="MOSC" evidence="1">
    <location>
        <begin position="26"/>
        <end position="160"/>
    </location>
</feature>